<proteinExistence type="predicted"/>
<dbReference type="RefSeq" id="WP_124714686.1">
    <property type="nucleotide sequence ID" value="NZ_CABWIL020000048.1"/>
</dbReference>
<dbReference type="InterPro" id="IPR045390">
    <property type="entry name" value="ABC-3C_MC3"/>
</dbReference>
<sequence>MLNKEMWQVQNPGLGAALIWQFGRAFASQTEAAVPLPYAFFVIPLLYNKSTLDVVVKTNKGLRKIEEKLTNDESIATTAQTNVLNMRSLSSESLAIALRAGLVAVQAEDATYRSRVTAPPILDGKMPKELMKAAEKLGRWAAEVSLREFCFVFRLEL</sequence>
<evidence type="ECO:0000313" key="2">
    <source>
        <dbReference type="Proteomes" id="UP000494301"/>
    </source>
</evidence>
<name>A0A6J5JR36_9BURK</name>
<accession>A0A6J5JR36</accession>
<gene>
    <name evidence="1" type="ORF">BLA3211_08066</name>
</gene>
<evidence type="ECO:0000313" key="1">
    <source>
        <dbReference type="EMBL" id="CAB3974546.1"/>
    </source>
</evidence>
<protein>
    <submittedName>
        <fullName evidence="1">Uncharacterized protein</fullName>
    </submittedName>
</protein>
<dbReference type="Proteomes" id="UP000494301">
    <property type="component" value="Unassembled WGS sequence"/>
</dbReference>
<reference evidence="1 2" key="1">
    <citation type="submission" date="2020-04" db="EMBL/GenBank/DDBJ databases">
        <authorList>
            <person name="Depoorter E."/>
        </authorList>
    </citation>
    <scope>NUCLEOTIDE SEQUENCE [LARGE SCALE GENOMIC DNA]</scope>
    <source>
        <strain evidence="1 2">BCC0217</strain>
    </source>
</reference>
<dbReference type="EMBL" id="CABWIL020000048">
    <property type="protein sequence ID" value="CAB3974546.1"/>
    <property type="molecule type" value="Genomic_DNA"/>
</dbReference>
<dbReference type="Pfam" id="PF20131">
    <property type="entry name" value="MC3"/>
    <property type="match status" value="1"/>
</dbReference>
<dbReference type="AlphaFoldDB" id="A0A6J5JR36"/>
<organism evidence="1 2">
    <name type="scientific">Burkholderia aenigmatica</name>
    <dbReference type="NCBI Taxonomy" id="2015348"/>
    <lineage>
        <taxon>Bacteria</taxon>
        <taxon>Pseudomonadati</taxon>
        <taxon>Pseudomonadota</taxon>
        <taxon>Betaproteobacteria</taxon>
        <taxon>Burkholderiales</taxon>
        <taxon>Burkholderiaceae</taxon>
        <taxon>Burkholderia</taxon>
        <taxon>Burkholderia cepacia complex</taxon>
    </lineage>
</organism>